<dbReference type="OrthoDB" id="21124at2759"/>
<name>A0A0A1SXW1_9HYPO</name>
<feature type="compositionally biased region" description="Basic residues" evidence="7">
    <location>
        <begin position="69"/>
        <end position="85"/>
    </location>
</feature>
<dbReference type="SUPFAM" id="SSF47676">
    <property type="entry name" value="Conserved domain common to transcription factors TFIIS, elongin A, CRSP70"/>
    <property type="match status" value="1"/>
</dbReference>
<dbReference type="GO" id="GO:0005634">
    <property type="term" value="C:nucleus"/>
    <property type="evidence" value="ECO:0007669"/>
    <property type="project" value="UniProtKB-SubCell"/>
</dbReference>
<dbReference type="PANTHER" id="PTHR46010:SF1">
    <property type="entry name" value="PROTEIN IWS1 HOMOLOG"/>
    <property type="match status" value="1"/>
</dbReference>
<evidence type="ECO:0000256" key="5">
    <source>
        <dbReference type="ARBA" id="ARBA00037992"/>
    </source>
</evidence>
<keyword evidence="10" id="KW-1185">Reference proteome</keyword>
<keyword evidence="1" id="KW-0805">Transcription regulation</keyword>
<feature type="domain" description="TFIIS N-terminal" evidence="8">
    <location>
        <begin position="241"/>
        <end position="318"/>
    </location>
</feature>
<dbReference type="InterPro" id="IPR051037">
    <property type="entry name" value="RNAPII_TF_IWS1"/>
</dbReference>
<reference evidence="9 10" key="1">
    <citation type="journal article" date="2015" name="Genome Announc.">
        <title>Draft Genome Sequence and Gene Annotation of the Entomopathogenic Fungus Verticillium hemipterigenum.</title>
        <authorList>
            <person name="Horn F."/>
            <person name="Habel A."/>
            <person name="Scharf D.H."/>
            <person name="Dworschak J."/>
            <person name="Brakhage A.A."/>
            <person name="Guthke R."/>
            <person name="Hertweck C."/>
            <person name="Linde J."/>
        </authorList>
    </citation>
    <scope>NUCLEOTIDE SEQUENCE [LARGE SCALE GENOMIC DNA]</scope>
</reference>
<comment type="similarity">
    <text evidence="5">Belongs to the IWS1 family.</text>
</comment>
<feature type="region of interest" description="Disordered" evidence="7">
    <location>
        <begin position="1"/>
        <end position="149"/>
    </location>
</feature>
<dbReference type="InterPro" id="IPR017923">
    <property type="entry name" value="TFIIS_N"/>
</dbReference>
<organism evidence="9 10">
    <name type="scientific">[Torrubiella] hemipterigena</name>
    <dbReference type="NCBI Taxonomy" id="1531966"/>
    <lineage>
        <taxon>Eukaryota</taxon>
        <taxon>Fungi</taxon>
        <taxon>Dikarya</taxon>
        <taxon>Ascomycota</taxon>
        <taxon>Pezizomycotina</taxon>
        <taxon>Sordariomycetes</taxon>
        <taxon>Hypocreomycetidae</taxon>
        <taxon>Hypocreales</taxon>
        <taxon>Clavicipitaceae</taxon>
        <taxon>Clavicipitaceae incertae sedis</taxon>
        <taxon>'Torrubiella' clade</taxon>
    </lineage>
</organism>
<evidence type="ECO:0000256" key="6">
    <source>
        <dbReference type="PROSITE-ProRule" id="PRU00649"/>
    </source>
</evidence>
<feature type="region of interest" description="Disordered" evidence="7">
    <location>
        <begin position="390"/>
        <end position="426"/>
    </location>
</feature>
<protein>
    <submittedName>
        <fullName evidence="9">Putative Transcription factor IWS1</fullName>
    </submittedName>
</protein>
<dbReference type="PROSITE" id="PS51319">
    <property type="entry name" value="TFIIS_N"/>
    <property type="match status" value="1"/>
</dbReference>
<keyword evidence="3 6" id="KW-0539">Nucleus</keyword>
<accession>A0A0A1SXW1</accession>
<evidence type="ECO:0000256" key="7">
    <source>
        <dbReference type="SAM" id="MobiDB-lite"/>
    </source>
</evidence>
<dbReference type="InterPro" id="IPR035441">
    <property type="entry name" value="TFIIS/LEDGF_dom_sf"/>
</dbReference>
<sequence>MSDNESPIGSPAKDPINEDQDMDAVAGSDHESDVLSEIDEDELDDYDPALVNIEDRPIDIDEDNARTLKASKRKRTDAKPRKPREGRREKKRRDEDVAMADGSDGDAPSKPARRRAAAGAGAGERAPKEKASSPEPENEENLTPEQRRKRAIDRALDSALKKPGGAGKRRRKDEIDLEDEIDELLVDLKVQMEKACQADNEARTAGNAAVHKLKLLPQVNGILNRNNVQHAVLDPDTNFLLHVKFFLEPLNDGSLPAYNIQRDIFTALTKLNIEKEALLSSGIGKVVLFYTRSKKPEPNIKRMAERLLGEWSRPILKRTDDYKKRHIETRDFDYQAAKLAQRQKMGSQYSVPDRSSQSAADIERERLLAPARVNNQARMVNMPASYSIAPRSTFDGARGSEHRPLGANGMEAFRKMTQKNKKKGGA</sequence>
<evidence type="ECO:0000259" key="8">
    <source>
        <dbReference type="PROSITE" id="PS51319"/>
    </source>
</evidence>
<comment type="subcellular location">
    <subcellularLocation>
        <location evidence="6">Nucleus</location>
    </subcellularLocation>
</comment>
<dbReference type="PANTHER" id="PTHR46010">
    <property type="entry name" value="PROTEIN IWS1 HOMOLOG"/>
    <property type="match status" value="1"/>
</dbReference>
<evidence type="ECO:0000313" key="9">
    <source>
        <dbReference type="EMBL" id="CEJ89581.1"/>
    </source>
</evidence>
<evidence type="ECO:0000256" key="3">
    <source>
        <dbReference type="ARBA" id="ARBA00023242"/>
    </source>
</evidence>
<dbReference type="AlphaFoldDB" id="A0A0A1SXW1"/>
<evidence type="ECO:0000256" key="1">
    <source>
        <dbReference type="ARBA" id="ARBA00023015"/>
    </source>
</evidence>
<dbReference type="EMBL" id="CDHN01000002">
    <property type="protein sequence ID" value="CEJ89581.1"/>
    <property type="molecule type" value="Genomic_DNA"/>
</dbReference>
<evidence type="ECO:0000256" key="2">
    <source>
        <dbReference type="ARBA" id="ARBA00023163"/>
    </source>
</evidence>
<feature type="compositionally biased region" description="Basic and acidic residues" evidence="7">
    <location>
        <begin position="86"/>
        <end position="96"/>
    </location>
</feature>
<proteinExistence type="inferred from homology"/>
<feature type="compositionally biased region" description="Acidic residues" evidence="7">
    <location>
        <begin position="34"/>
        <end position="47"/>
    </location>
</feature>
<dbReference type="Pfam" id="PF08711">
    <property type="entry name" value="Med26"/>
    <property type="match status" value="1"/>
</dbReference>
<dbReference type="STRING" id="1531966.A0A0A1SXW1"/>
<evidence type="ECO:0000313" key="10">
    <source>
        <dbReference type="Proteomes" id="UP000039046"/>
    </source>
</evidence>
<dbReference type="FunFam" id="1.20.930.10:FF:000003">
    <property type="entry name" value="Putative Transcription factor IWS1"/>
    <property type="match status" value="1"/>
</dbReference>
<dbReference type="Proteomes" id="UP000039046">
    <property type="component" value="Unassembled WGS sequence"/>
</dbReference>
<dbReference type="GO" id="GO:0016973">
    <property type="term" value="P:poly(A)+ mRNA export from nucleus"/>
    <property type="evidence" value="ECO:0007669"/>
    <property type="project" value="TreeGrafter"/>
</dbReference>
<evidence type="ECO:0000256" key="4">
    <source>
        <dbReference type="ARBA" id="ARBA00037349"/>
    </source>
</evidence>
<feature type="compositionally biased region" description="Basic and acidic residues" evidence="7">
    <location>
        <begin position="53"/>
        <end position="66"/>
    </location>
</feature>
<keyword evidence="2" id="KW-0804">Transcription</keyword>
<feature type="compositionally biased region" description="Basic residues" evidence="7">
    <location>
        <begin position="416"/>
        <end position="426"/>
    </location>
</feature>
<comment type="function">
    <text evidence="4">Transcription factor involved in RNA polymerase II transcription regulation. May function in both SPT15/TBP post-recruitment and recruitment steps of transcription.</text>
</comment>
<gene>
    <name evidence="9" type="ORF">VHEMI05417</name>
</gene>
<dbReference type="HOGENOM" id="CLU_045275_1_0_1"/>
<dbReference type="Gene3D" id="1.20.930.10">
    <property type="entry name" value="Conserved domain common to transcription factors TFIIS, elongin A, CRSP70"/>
    <property type="match status" value="1"/>
</dbReference>